<evidence type="ECO:0000313" key="3">
    <source>
        <dbReference type="EMBL" id="NBE55246.1"/>
    </source>
</evidence>
<dbReference type="OrthoDB" id="4319873at2"/>
<dbReference type="EMBL" id="JAAAHS010000297">
    <property type="protein sequence ID" value="NBE55246.1"/>
    <property type="molecule type" value="Genomic_DNA"/>
</dbReference>
<dbReference type="Gene3D" id="2.60.40.1240">
    <property type="match status" value="1"/>
</dbReference>
<organism evidence="3 4">
    <name type="scientific">Streptomyces boluensis</name>
    <dbReference type="NCBI Taxonomy" id="1775135"/>
    <lineage>
        <taxon>Bacteria</taxon>
        <taxon>Bacillati</taxon>
        <taxon>Actinomycetota</taxon>
        <taxon>Actinomycetes</taxon>
        <taxon>Kitasatosporales</taxon>
        <taxon>Streptomycetaceae</taxon>
        <taxon>Streptomyces</taxon>
    </lineage>
</organism>
<keyword evidence="4" id="KW-1185">Reference proteome</keyword>
<comment type="caution">
    <text evidence="3">The sequence shown here is derived from an EMBL/GenBank/DDBJ whole genome shotgun (WGS) entry which is preliminary data.</text>
</comment>
<evidence type="ECO:0000313" key="4">
    <source>
        <dbReference type="Proteomes" id="UP000598297"/>
    </source>
</evidence>
<dbReference type="InterPro" id="IPR029050">
    <property type="entry name" value="Immunoprotect_excell_Ig-like"/>
</dbReference>
<evidence type="ECO:0000256" key="1">
    <source>
        <dbReference type="ARBA" id="ARBA00022729"/>
    </source>
</evidence>
<feature type="signal peptide" evidence="2">
    <location>
        <begin position="1"/>
        <end position="32"/>
    </location>
</feature>
<feature type="chain" id="PRO_5039414231" description="DUF4352 domain-containing protein" evidence="2">
    <location>
        <begin position="33"/>
        <end position="169"/>
    </location>
</feature>
<sequence>MRWIRATVAARLPVAAAMTACLLGVSAGTVTAAAAPAKDVAAWGETLEWDDGLAVTASQPVRFTPSDTSIGHDPGNQAVKWKIKVHNGTDEPFKAILMTVNVKSGADGETCEQIFDGKLGGGITGTVSPGSSGTAEFAFDVPSDQLNTVDLEVTPGLDYDGMHWVGAVK</sequence>
<dbReference type="AlphaFoldDB" id="A0A964UVF5"/>
<proteinExistence type="predicted"/>
<dbReference type="Proteomes" id="UP000598297">
    <property type="component" value="Unassembled WGS sequence"/>
</dbReference>
<protein>
    <recommendedName>
        <fullName evidence="5">DUF4352 domain-containing protein</fullName>
    </recommendedName>
</protein>
<keyword evidence="1 2" id="KW-0732">Signal</keyword>
<gene>
    <name evidence="3" type="ORF">GUY60_28230</name>
</gene>
<evidence type="ECO:0008006" key="5">
    <source>
        <dbReference type="Google" id="ProtNLM"/>
    </source>
</evidence>
<evidence type="ECO:0000256" key="2">
    <source>
        <dbReference type="SAM" id="SignalP"/>
    </source>
</evidence>
<accession>A0A964UVF5</accession>
<dbReference type="RefSeq" id="WP_161702820.1">
    <property type="nucleotide sequence ID" value="NZ_JAAAHS010000297.1"/>
</dbReference>
<reference evidence="3" key="1">
    <citation type="submission" date="2020-01" db="EMBL/GenBank/DDBJ databases">
        <title>Whole-genome analyses of novel actinobacteria.</title>
        <authorList>
            <person name="Sahin N."/>
        </authorList>
    </citation>
    <scope>NUCLEOTIDE SEQUENCE</scope>
    <source>
        <strain evidence="3">YC537</strain>
    </source>
</reference>
<name>A0A964UVF5_9ACTN</name>